<evidence type="ECO:0000313" key="10">
    <source>
        <dbReference type="EMBL" id="SEI41809.1"/>
    </source>
</evidence>
<evidence type="ECO:0000256" key="7">
    <source>
        <dbReference type="ARBA" id="ARBA00023316"/>
    </source>
</evidence>
<comment type="similarity">
    <text evidence="1">Belongs to the transglycosylase Slt family.</text>
</comment>
<organism evidence="10 11">
    <name type="scientific">Allopseudospirillum japonicum</name>
    <dbReference type="NCBI Taxonomy" id="64971"/>
    <lineage>
        <taxon>Bacteria</taxon>
        <taxon>Pseudomonadati</taxon>
        <taxon>Pseudomonadota</taxon>
        <taxon>Gammaproteobacteria</taxon>
        <taxon>Oceanospirillales</taxon>
        <taxon>Oceanospirillaceae</taxon>
        <taxon>Allopseudospirillum</taxon>
    </lineage>
</organism>
<evidence type="ECO:0000256" key="2">
    <source>
        <dbReference type="ARBA" id="ARBA00010333"/>
    </source>
</evidence>
<keyword evidence="7 8" id="KW-0961">Cell wall biogenesis/degradation</keyword>
<dbReference type="SUPFAM" id="SSF53955">
    <property type="entry name" value="Lysozyme-like"/>
    <property type="match status" value="1"/>
</dbReference>
<dbReference type="CDD" id="cd01009">
    <property type="entry name" value="PBP2_YfhD_N"/>
    <property type="match status" value="1"/>
</dbReference>
<dbReference type="InterPro" id="IPR000189">
    <property type="entry name" value="Transglyc_AS"/>
</dbReference>
<dbReference type="InterPro" id="IPR023703">
    <property type="entry name" value="MltF"/>
</dbReference>
<keyword evidence="4 8" id="KW-0472">Membrane</keyword>
<accession>A0A1H6QDN4</accession>
<evidence type="ECO:0000259" key="9">
    <source>
        <dbReference type="SMART" id="SM00062"/>
    </source>
</evidence>
<dbReference type="EC" id="4.2.2.n1" evidence="8"/>
<dbReference type="STRING" id="64971.SAMN05421831_101415"/>
<comment type="similarity">
    <text evidence="2">Belongs to the bacterial solute-binding protein 3 family.</text>
</comment>
<dbReference type="GO" id="GO:0071555">
    <property type="term" value="P:cell wall organization"/>
    <property type="evidence" value="ECO:0007669"/>
    <property type="project" value="UniProtKB-KW"/>
</dbReference>
<evidence type="ECO:0000256" key="4">
    <source>
        <dbReference type="ARBA" id="ARBA00023136"/>
    </source>
</evidence>
<dbReference type="Pfam" id="PF01464">
    <property type="entry name" value="SLT"/>
    <property type="match status" value="1"/>
</dbReference>
<protein>
    <recommendedName>
        <fullName evidence="8">Membrane-bound lytic murein transglycosylase F</fullName>
        <ecNumber evidence="8">4.2.2.n1</ecNumber>
    </recommendedName>
    <alternativeName>
        <fullName evidence="8">Murein lyase F</fullName>
    </alternativeName>
</protein>
<name>A0A1H6QDN4_9GAMM</name>
<proteinExistence type="inferred from homology"/>
<evidence type="ECO:0000256" key="3">
    <source>
        <dbReference type="ARBA" id="ARBA00022729"/>
    </source>
</evidence>
<dbReference type="SMART" id="SM00062">
    <property type="entry name" value="PBPb"/>
    <property type="match status" value="1"/>
</dbReference>
<dbReference type="Gene3D" id="1.10.530.10">
    <property type="match status" value="1"/>
</dbReference>
<evidence type="ECO:0000256" key="5">
    <source>
        <dbReference type="ARBA" id="ARBA00023237"/>
    </source>
</evidence>
<evidence type="ECO:0000313" key="11">
    <source>
        <dbReference type="Proteomes" id="UP000242999"/>
    </source>
</evidence>
<keyword evidence="11" id="KW-1185">Reference proteome</keyword>
<dbReference type="PROSITE" id="PS00922">
    <property type="entry name" value="TRANSGLYCOSYLASE"/>
    <property type="match status" value="1"/>
</dbReference>
<dbReference type="InterPro" id="IPR001638">
    <property type="entry name" value="Solute-binding_3/MltF_N"/>
</dbReference>
<comment type="similarity">
    <text evidence="8">In the C-terminal section; belongs to the transglycosylase Slt family.</text>
</comment>
<dbReference type="GO" id="GO:0008933">
    <property type="term" value="F:peptidoglycan lytic transglycosylase activity"/>
    <property type="evidence" value="ECO:0007669"/>
    <property type="project" value="UniProtKB-UniRule"/>
</dbReference>
<keyword evidence="3 8" id="KW-0732">Signal</keyword>
<dbReference type="Pfam" id="PF00497">
    <property type="entry name" value="SBP_bac_3"/>
    <property type="match status" value="1"/>
</dbReference>
<keyword evidence="6 8" id="KW-0456">Lyase</keyword>
<feature type="region of interest" description="LT domain" evidence="8">
    <location>
        <begin position="251"/>
        <end position="468"/>
    </location>
</feature>
<comment type="subcellular location">
    <subcellularLocation>
        <location evidence="8">Cell outer membrane</location>
        <topology evidence="8">Peripheral membrane protein</topology>
    </subcellularLocation>
    <text evidence="8">Attached to the inner leaflet of the outer membrane.</text>
</comment>
<dbReference type="PANTHER" id="PTHR35936">
    <property type="entry name" value="MEMBRANE-BOUND LYTIC MUREIN TRANSGLYCOSYLASE F"/>
    <property type="match status" value="1"/>
</dbReference>
<feature type="domain" description="Solute-binding protein family 3/N-terminal" evidence="9">
    <location>
        <begin position="26"/>
        <end position="250"/>
    </location>
</feature>
<dbReference type="InterPro" id="IPR023346">
    <property type="entry name" value="Lysozyme-like_dom_sf"/>
</dbReference>
<dbReference type="GO" id="GO:0009253">
    <property type="term" value="P:peptidoglycan catabolic process"/>
    <property type="evidence" value="ECO:0007669"/>
    <property type="project" value="TreeGrafter"/>
</dbReference>
<dbReference type="GO" id="GO:0009279">
    <property type="term" value="C:cell outer membrane"/>
    <property type="evidence" value="ECO:0007669"/>
    <property type="project" value="UniProtKB-SubCell"/>
</dbReference>
<dbReference type="GO" id="GO:0016998">
    <property type="term" value="P:cell wall macromolecule catabolic process"/>
    <property type="evidence" value="ECO:0007669"/>
    <property type="project" value="UniProtKB-UniRule"/>
</dbReference>
<comment type="catalytic activity">
    <reaction evidence="8">
        <text>Exolytic cleavage of the (1-&gt;4)-beta-glycosidic linkage between N-acetylmuramic acid (MurNAc) and N-acetylglucosamine (GlcNAc) residues in peptidoglycan, from either the reducing or the non-reducing ends of the peptidoglycan chains, with concomitant formation of a 1,6-anhydrobond in the MurNAc residue.</text>
        <dbReference type="EC" id="4.2.2.n1"/>
    </reaction>
</comment>
<feature type="active site" evidence="8">
    <location>
        <position position="297"/>
    </location>
</feature>
<dbReference type="SUPFAM" id="SSF53850">
    <property type="entry name" value="Periplasmic binding protein-like II"/>
    <property type="match status" value="1"/>
</dbReference>
<dbReference type="EMBL" id="FNYH01000001">
    <property type="protein sequence ID" value="SEI41809.1"/>
    <property type="molecule type" value="Genomic_DNA"/>
</dbReference>
<dbReference type="Gene3D" id="3.40.190.10">
    <property type="entry name" value="Periplasmic binding protein-like II"/>
    <property type="match status" value="2"/>
</dbReference>
<evidence type="ECO:0000256" key="8">
    <source>
        <dbReference type="HAMAP-Rule" id="MF_02016"/>
    </source>
</evidence>
<dbReference type="NCBIfam" id="NF008112">
    <property type="entry name" value="PRK10859.1"/>
    <property type="match status" value="1"/>
</dbReference>
<evidence type="ECO:0000256" key="1">
    <source>
        <dbReference type="ARBA" id="ARBA00007734"/>
    </source>
</evidence>
<comment type="domain">
    <text evidence="8">The N-terminal domain does not have lytic activity and probably modulates enzymatic activity. The C-terminal domain is the catalytic active domain.</text>
</comment>
<keyword evidence="5 8" id="KW-0998">Cell outer membrane</keyword>
<comment type="similarity">
    <text evidence="8">In the N-terminal section; belongs to the bacterial solute-binding protein 3 family.</text>
</comment>
<gene>
    <name evidence="8" type="primary">mltF</name>
    <name evidence="10" type="ORF">SAMN05421831_101415</name>
</gene>
<sequence>MGLAAVGSCSPQLQKSQLEQIQETGVLRVLMRNTSVTYYEGRDGPAGFEYDLLKAFAQQQGLTLEVITSPSIEDIETRLSKGQADLAAAGVAITPKRLHTFALTHPVIKVQPQVVYRRGASVPKDVADLAGQNLAVVAGTKHADLLRKWQETYKNLTWKETRELEASDLLQRIQAGELDYAIINIHEWVANRWFFPQVAAAFTLQEPMSLVWMSLPHAETSLIDALNTFLAQQRQNGHLNTLYEHYFGHERYFGYVGAQYFLKHVEGRLPEYLHLFQAAAQKYDFDWLLLAAVAYQESHWRPDAVSPTLVKGLMMLTHATARQMGVEDRRDPKQSIFGGAGYLRHLIERLPERIAEPDRTYMALAAYNIGLGHLEDARILTQSQGKNPDLWQDVSEHLPLLQYRQWYSQTRYGYARGGAPVIYVRNIRRYHEILQWYYRTQENLLDQLQQRSVDIQADQAFSIVPPIL</sequence>
<dbReference type="Proteomes" id="UP000242999">
    <property type="component" value="Unassembled WGS sequence"/>
</dbReference>
<dbReference type="InterPro" id="IPR008258">
    <property type="entry name" value="Transglycosylase_SLT_dom_1"/>
</dbReference>
<dbReference type="PANTHER" id="PTHR35936:SF32">
    <property type="entry name" value="MEMBRANE-BOUND LYTIC MUREIN TRANSGLYCOSYLASE F"/>
    <property type="match status" value="1"/>
</dbReference>
<dbReference type="CDD" id="cd13403">
    <property type="entry name" value="MLTF-like"/>
    <property type="match status" value="1"/>
</dbReference>
<dbReference type="AlphaFoldDB" id="A0A1H6QDN4"/>
<dbReference type="HAMAP" id="MF_02016">
    <property type="entry name" value="MltF"/>
    <property type="match status" value="1"/>
</dbReference>
<comment type="function">
    <text evidence="8">Murein-degrading enzyme that degrades murein glycan strands and insoluble, high-molecular weight murein sacculi, with the concomitant formation of a 1,6-anhydromuramoyl product. Lytic transglycosylases (LTs) play an integral role in the metabolism of the peptidoglycan (PG) sacculus. Their lytic action creates space within the PG sacculus to allow for its expansion as well as for the insertion of various structures such as secretion systems and flagella.</text>
</comment>
<evidence type="ECO:0000256" key="6">
    <source>
        <dbReference type="ARBA" id="ARBA00023239"/>
    </source>
</evidence>
<reference evidence="11" key="1">
    <citation type="submission" date="2016-10" db="EMBL/GenBank/DDBJ databases">
        <authorList>
            <person name="Varghese N."/>
            <person name="Submissions S."/>
        </authorList>
    </citation>
    <scope>NUCLEOTIDE SEQUENCE [LARGE SCALE GENOMIC DNA]</scope>
    <source>
        <strain evidence="11">DSM 7165</strain>
    </source>
</reference>
<comment type="caution">
    <text evidence="8">Lacks conserved residue(s) required for the propagation of feature annotation.</text>
</comment>